<dbReference type="SUPFAM" id="SSF54523">
    <property type="entry name" value="Pili subunits"/>
    <property type="match status" value="1"/>
</dbReference>
<sequence>MLRNRVPRFRDCRRPKASVRSGFTLIELLVVIAIIAILVSLLLPAVQQAREAARRSQCQNNLKQLGLAMHNYNSTYKVFPSGCNGTTLDGIGGSNEGFVSYLMPLTPYMDQTALWNQIKNPLDSDNDGTINYQAFGPWPEPNGGNGYPPFQYQLASLLCPSDSRQPGGCGDTNYAACYGDNGTAMLQRNPTEAARRSRGIFAGNWGRFDPNNHAADDHIHYSFTDARDGTVNTIMIGEIGRTDRYKFVGGIAQTSLPESNGGYEDPRANCLENTGVIDPANPGFYRRDIAVDDDRGKAWAVAFADVTGFHTILPPNGPSCSNGGFYDRRGRGIFSAGSYHSGGVQVCMVDGSVKFISETIDTGNLNATNPIAAASPYGTWGALGTRDAGEVVGEF</sequence>
<dbReference type="Gene3D" id="3.30.700.10">
    <property type="entry name" value="Glycoprotein, Type 4 Pilin"/>
    <property type="match status" value="1"/>
</dbReference>
<accession>A0ABX1VLT9</accession>
<dbReference type="Pfam" id="PF07596">
    <property type="entry name" value="SBP_bac_10"/>
    <property type="match status" value="1"/>
</dbReference>
<gene>
    <name evidence="3" type="ORF">LzC2_40430</name>
</gene>
<dbReference type="Pfam" id="PF07963">
    <property type="entry name" value="N_methyl"/>
    <property type="match status" value="1"/>
</dbReference>
<dbReference type="NCBIfam" id="TIGR02532">
    <property type="entry name" value="IV_pilin_GFxxxE"/>
    <property type="match status" value="1"/>
</dbReference>
<dbReference type="NCBIfam" id="TIGR04294">
    <property type="entry name" value="pre_pil_HX9DG"/>
    <property type="match status" value="1"/>
</dbReference>
<dbReference type="InterPro" id="IPR011453">
    <property type="entry name" value="DUF1559"/>
</dbReference>
<keyword evidence="4" id="KW-1185">Reference proteome</keyword>
<keyword evidence="1" id="KW-1133">Transmembrane helix</keyword>
<protein>
    <recommendedName>
        <fullName evidence="2">DUF1559 domain-containing protein</fullName>
    </recommendedName>
</protein>
<reference evidence="3 4" key="1">
    <citation type="journal article" date="2020" name="Syst. Appl. Microbiol.">
        <title>Alienimonas chondri sp. nov., a novel planctomycete isolated from the biofilm of the red alga Chondrus crispus.</title>
        <authorList>
            <person name="Vitorino I."/>
            <person name="Albuquerque L."/>
            <person name="Wiegand S."/>
            <person name="Kallscheuer N."/>
            <person name="da Costa M.S."/>
            <person name="Lobo-da-Cunha A."/>
            <person name="Jogler C."/>
            <person name="Lage O.M."/>
        </authorList>
    </citation>
    <scope>NUCLEOTIDE SEQUENCE [LARGE SCALE GENOMIC DNA]</scope>
    <source>
        <strain evidence="3 4">LzC2</strain>
    </source>
</reference>
<name>A0ABX1VLT9_9PLAN</name>
<dbReference type="InterPro" id="IPR012902">
    <property type="entry name" value="N_methyl_site"/>
</dbReference>
<organism evidence="3 4">
    <name type="scientific">Alienimonas chondri</name>
    <dbReference type="NCBI Taxonomy" id="2681879"/>
    <lineage>
        <taxon>Bacteria</taxon>
        <taxon>Pseudomonadati</taxon>
        <taxon>Planctomycetota</taxon>
        <taxon>Planctomycetia</taxon>
        <taxon>Planctomycetales</taxon>
        <taxon>Planctomycetaceae</taxon>
        <taxon>Alienimonas</taxon>
    </lineage>
</organism>
<feature type="domain" description="DUF1559" evidence="2">
    <location>
        <begin position="47"/>
        <end position="362"/>
    </location>
</feature>
<proteinExistence type="predicted"/>
<keyword evidence="1" id="KW-0472">Membrane</keyword>
<dbReference type="PANTHER" id="PTHR30093:SF2">
    <property type="entry name" value="TYPE II SECRETION SYSTEM PROTEIN H"/>
    <property type="match status" value="1"/>
</dbReference>
<dbReference type="RefSeq" id="WP_171189836.1">
    <property type="nucleotide sequence ID" value="NZ_WTPX01000234.1"/>
</dbReference>
<feature type="transmembrane region" description="Helical" evidence="1">
    <location>
        <begin position="21"/>
        <end position="46"/>
    </location>
</feature>
<dbReference type="EMBL" id="WTPX01000234">
    <property type="protein sequence ID" value="NNJ27932.1"/>
    <property type="molecule type" value="Genomic_DNA"/>
</dbReference>
<dbReference type="PROSITE" id="PS00409">
    <property type="entry name" value="PROKAR_NTER_METHYL"/>
    <property type="match status" value="1"/>
</dbReference>
<dbReference type="PANTHER" id="PTHR30093">
    <property type="entry name" value="GENERAL SECRETION PATHWAY PROTEIN G"/>
    <property type="match status" value="1"/>
</dbReference>
<keyword evidence="1" id="KW-0812">Transmembrane</keyword>
<dbReference type="InterPro" id="IPR045584">
    <property type="entry name" value="Pilin-like"/>
</dbReference>
<comment type="caution">
    <text evidence="3">The sequence shown here is derived from an EMBL/GenBank/DDBJ whole genome shotgun (WGS) entry which is preliminary data.</text>
</comment>
<evidence type="ECO:0000313" key="3">
    <source>
        <dbReference type="EMBL" id="NNJ27932.1"/>
    </source>
</evidence>
<dbReference type="Proteomes" id="UP000609651">
    <property type="component" value="Unassembled WGS sequence"/>
</dbReference>
<evidence type="ECO:0000256" key="1">
    <source>
        <dbReference type="SAM" id="Phobius"/>
    </source>
</evidence>
<evidence type="ECO:0000259" key="2">
    <source>
        <dbReference type="Pfam" id="PF07596"/>
    </source>
</evidence>
<evidence type="ECO:0000313" key="4">
    <source>
        <dbReference type="Proteomes" id="UP000609651"/>
    </source>
</evidence>
<dbReference type="InterPro" id="IPR027558">
    <property type="entry name" value="Pre_pil_HX9DG_C"/>
</dbReference>